<evidence type="ECO:0000256" key="1">
    <source>
        <dbReference type="SAM" id="MobiDB-lite"/>
    </source>
</evidence>
<feature type="compositionally biased region" description="Polar residues" evidence="1">
    <location>
        <begin position="221"/>
        <end position="230"/>
    </location>
</feature>
<organism evidence="2">
    <name type="scientific">Amphora coffeiformis</name>
    <dbReference type="NCBI Taxonomy" id="265554"/>
    <lineage>
        <taxon>Eukaryota</taxon>
        <taxon>Sar</taxon>
        <taxon>Stramenopiles</taxon>
        <taxon>Ochrophyta</taxon>
        <taxon>Bacillariophyta</taxon>
        <taxon>Bacillariophyceae</taxon>
        <taxon>Bacillariophycidae</taxon>
        <taxon>Thalassiophysales</taxon>
        <taxon>Catenulaceae</taxon>
        <taxon>Amphora</taxon>
    </lineage>
</organism>
<dbReference type="SMART" id="SM00726">
    <property type="entry name" value="UIM"/>
    <property type="match status" value="2"/>
</dbReference>
<accession>A0A7S3P0G4</accession>
<feature type="region of interest" description="Disordered" evidence="1">
    <location>
        <begin position="153"/>
        <end position="231"/>
    </location>
</feature>
<evidence type="ECO:0000313" key="2">
    <source>
        <dbReference type="EMBL" id="CAE0403573.1"/>
    </source>
</evidence>
<feature type="compositionally biased region" description="Low complexity" evidence="1">
    <location>
        <begin position="200"/>
        <end position="216"/>
    </location>
</feature>
<gene>
    <name evidence="2" type="ORF">ACOF00016_LOCUS1770</name>
</gene>
<dbReference type="AlphaFoldDB" id="A0A7S3P0G4"/>
<proteinExistence type="predicted"/>
<dbReference type="EMBL" id="HBIM01002027">
    <property type="protein sequence ID" value="CAE0403573.1"/>
    <property type="molecule type" value="Transcribed_RNA"/>
</dbReference>
<reference evidence="2" key="1">
    <citation type="submission" date="2021-01" db="EMBL/GenBank/DDBJ databases">
        <authorList>
            <person name="Corre E."/>
            <person name="Pelletier E."/>
            <person name="Niang G."/>
            <person name="Scheremetjew M."/>
            <person name="Finn R."/>
            <person name="Kale V."/>
            <person name="Holt S."/>
            <person name="Cochrane G."/>
            <person name="Meng A."/>
            <person name="Brown T."/>
            <person name="Cohen L."/>
        </authorList>
    </citation>
    <scope>NUCLEOTIDE SEQUENCE</scope>
    <source>
        <strain evidence="2">CCMP127</strain>
    </source>
</reference>
<dbReference type="InterPro" id="IPR003903">
    <property type="entry name" value="UIM_dom"/>
</dbReference>
<protein>
    <submittedName>
        <fullName evidence="2">Uncharacterized protein</fullName>
    </submittedName>
</protein>
<feature type="compositionally biased region" description="Polar residues" evidence="1">
    <location>
        <begin position="159"/>
        <end position="168"/>
    </location>
</feature>
<name>A0A7S3P0G4_9STRA</name>
<sequence>MLQFQYNGNFTSTILVEHTVRPVMSRRKYTKKLPRQSKAFRSVNWKSVSLDSMQMLASSRRIKNKEERMMKRRGIQQQQATATMVPTEILAAFRSTEIDPYGWKLGTRKRTSSRTAKRRTKTWMLTPKDLRTQLLGATSKHLRTQRKEARLAKRRGIILNNNTPTNFADDTAPPPGTQNVPSKLTRAAAPSPVTAEEKTPPVATSTTASPQQSTKSVVPAPSNNNDQQPQLDYDSLATVPHAYQEYVTTGVIQQVHLSTYQGKVPGSTNACATISYLEAAHYLQDDGVLSNHTVEKVIDDEAGKLAPVLRAKQRIAPQGFMAHDEVTQYLDETLSELLPGVKMPKIGDEHCYQLSGNLHGGAALDDFVQEVSSVTVPTSFVLYYAGHMCALFAAPGSNDENQSPTMEFLDSMKYNGKGAVRFKIANKDALKVFLQMHARRNYPYDTQRIFLLAQNQRTDRDHEGLFSAVKCTKQDIQSTPTTTTTPTVVLDGVACINGDMTEQEAIDRAIAVSLQQAESDKEARKRQKQVEHDHAEAVRLQMLYNQTNHIEDTHIDLSTVVPACDQNTTTQDDAALRYALHESMKDQKGNDPMAAVSSLYLDDLKKIIATTDHWNDAASFQSSDRRRRIQFTNEPKAKRSINVW</sequence>